<evidence type="ECO:0000313" key="5">
    <source>
        <dbReference type="EMBL" id="SDE96977.1"/>
    </source>
</evidence>
<dbReference type="OrthoDB" id="9806939at2"/>
<accession>A0A1G7H957</accession>
<reference evidence="5 6" key="1">
    <citation type="submission" date="2016-10" db="EMBL/GenBank/DDBJ databases">
        <authorList>
            <person name="de Groot N.N."/>
        </authorList>
    </citation>
    <scope>NUCLEOTIDE SEQUENCE [LARGE SCALE GENOMIC DNA]</scope>
    <source>
        <strain evidence="5 6">DSM 527</strain>
    </source>
</reference>
<name>A0A1G7H957_CHIFI</name>
<dbReference type="AlphaFoldDB" id="A0A1G7H957"/>
<dbReference type="PANTHER" id="PTHR30097:SF4">
    <property type="entry name" value="SLR6042 PROTEIN"/>
    <property type="match status" value="1"/>
</dbReference>
<sequence>MQRITGYFLAASLLLAGCRHKTQDPVAAGDPSPVITGNGQQISFPDTASSNFFAVEPVGDSTLSGTLHAPGKVAATVLRSDVGGQNIVLFDDPQLTSDYSQLIQHQININHIQEVNIKQKKVELDRTQDLFDHGAASGKDILEARSELSIEQTNLANEKTQLIEHESGLKAAGFNPEALHAATPGTAYIICDIPENQITNVKKGAPCSIVLSSFPDNTYNGKVEDIADVIDDVTRMIKLRIRLNTPDNDIRAGMFANITFQVHGDSNGINISRDALVTADGQNYVFVRTAPNTFTRREIRTGQQIGDRVAVYSGLKNGENVVVKGVMQLKGLSFGY</sequence>
<dbReference type="GO" id="GO:0016020">
    <property type="term" value="C:membrane"/>
    <property type="evidence" value="ECO:0007669"/>
    <property type="project" value="InterPro"/>
</dbReference>
<dbReference type="GO" id="GO:0015679">
    <property type="term" value="P:plasma membrane copper ion transport"/>
    <property type="evidence" value="ECO:0007669"/>
    <property type="project" value="TreeGrafter"/>
</dbReference>
<evidence type="ECO:0000259" key="3">
    <source>
        <dbReference type="Pfam" id="PF25954"/>
    </source>
</evidence>
<evidence type="ECO:0000313" key="6">
    <source>
        <dbReference type="Proteomes" id="UP000199045"/>
    </source>
</evidence>
<dbReference type="Pfam" id="PF25975">
    <property type="entry name" value="CzcB_C"/>
    <property type="match status" value="1"/>
</dbReference>
<dbReference type="PANTHER" id="PTHR30097">
    <property type="entry name" value="CATION EFFLUX SYSTEM PROTEIN CUSB"/>
    <property type="match status" value="1"/>
</dbReference>
<dbReference type="EMBL" id="FNBN01000001">
    <property type="protein sequence ID" value="SDE96977.1"/>
    <property type="molecule type" value="Genomic_DNA"/>
</dbReference>
<proteinExistence type="inferred from homology"/>
<dbReference type="Gene3D" id="2.40.420.20">
    <property type="match status" value="1"/>
</dbReference>
<dbReference type="InterPro" id="IPR006143">
    <property type="entry name" value="RND_pump_MFP"/>
</dbReference>
<dbReference type="InterPro" id="IPR058792">
    <property type="entry name" value="Beta-barrel_RND_2"/>
</dbReference>
<dbReference type="GO" id="GO:0060003">
    <property type="term" value="P:copper ion export"/>
    <property type="evidence" value="ECO:0007669"/>
    <property type="project" value="TreeGrafter"/>
</dbReference>
<organism evidence="5 6">
    <name type="scientific">Chitinophaga filiformis</name>
    <name type="common">Myxococcus filiformis</name>
    <name type="synonym">Flexibacter filiformis</name>
    <dbReference type="NCBI Taxonomy" id="104663"/>
    <lineage>
        <taxon>Bacteria</taxon>
        <taxon>Pseudomonadati</taxon>
        <taxon>Bacteroidota</taxon>
        <taxon>Chitinophagia</taxon>
        <taxon>Chitinophagales</taxon>
        <taxon>Chitinophagaceae</taxon>
        <taxon>Chitinophaga</taxon>
    </lineage>
</organism>
<dbReference type="SUPFAM" id="SSF111369">
    <property type="entry name" value="HlyD-like secretion proteins"/>
    <property type="match status" value="1"/>
</dbReference>
<comment type="similarity">
    <text evidence="1">Belongs to the membrane fusion protein (MFP) (TC 8.A.1) family.</text>
</comment>
<dbReference type="RefSeq" id="WP_089828523.1">
    <property type="nucleotide sequence ID" value="NZ_FNBN01000001.1"/>
</dbReference>
<evidence type="ECO:0000256" key="2">
    <source>
        <dbReference type="ARBA" id="ARBA00022448"/>
    </source>
</evidence>
<dbReference type="PROSITE" id="PS51257">
    <property type="entry name" value="PROKAR_LIPOPROTEIN"/>
    <property type="match status" value="1"/>
</dbReference>
<evidence type="ECO:0000259" key="4">
    <source>
        <dbReference type="Pfam" id="PF25975"/>
    </source>
</evidence>
<feature type="domain" description="CusB-like beta-barrel" evidence="3">
    <location>
        <begin position="189"/>
        <end position="261"/>
    </location>
</feature>
<dbReference type="Pfam" id="PF25954">
    <property type="entry name" value="Beta-barrel_RND_2"/>
    <property type="match status" value="1"/>
</dbReference>
<gene>
    <name evidence="5" type="ORF">SAMN04488121_101367</name>
</gene>
<evidence type="ECO:0000256" key="1">
    <source>
        <dbReference type="ARBA" id="ARBA00009477"/>
    </source>
</evidence>
<dbReference type="GO" id="GO:0030313">
    <property type="term" value="C:cell envelope"/>
    <property type="evidence" value="ECO:0007669"/>
    <property type="project" value="TreeGrafter"/>
</dbReference>
<feature type="domain" description="CzcB-like C-terminal circularly permuted SH3-like" evidence="4">
    <location>
        <begin position="269"/>
        <end position="330"/>
    </location>
</feature>
<dbReference type="GO" id="GO:0022857">
    <property type="term" value="F:transmembrane transporter activity"/>
    <property type="evidence" value="ECO:0007669"/>
    <property type="project" value="InterPro"/>
</dbReference>
<dbReference type="Gene3D" id="2.40.30.170">
    <property type="match status" value="1"/>
</dbReference>
<dbReference type="STRING" id="104663.SAMN04488121_101367"/>
<dbReference type="InterPro" id="IPR058649">
    <property type="entry name" value="CzcB_C"/>
</dbReference>
<dbReference type="NCBIfam" id="TIGR01730">
    <property type="entry name" value="RND_mfp"/>
    <property type="match status" value="1"/>
</dbReference>
<dbReference type="Proteomes" id="UP000199045">
    <property type="component" value="Unassembled WGS sequence"/>
</dbReference>
<keyword evidence="2" id="KW-0813">Transport</keyword>
<protein>
    <submittedName>
        <fullName evidence="5">RND family efflux transporter, MFP subunit</fullName>
    </submittedName>
</protein>
<dbReference type="InterPro" id="IPR051909">
    <property type="entry name" value="MFP_Cation_Efflux"/>
</dbReference>